<reference evidence="11" key="3">
    <citation type="submission" date="2018-07" db="EMBL/GenBank/DDBJ databases">
        <authorList>
            <person name="Quirk P.G."/>
            <person name="Krulwich T.A."/>
        </authorList>
    </citation>
    <scope>NUCLEOTIDE SEQUENCE</scope>
    <source>
        <strain evidence="11">96224</strain>
    </source>
</reference>
<feature type="transmembrane region" description="Helical" evidence="8">
    <location>
        <begin position="97"/>
        <end position="117"/>
    </location>
</feature>
<dbReference type="PANTHER" id="PTHR48022">
    <property type="entry name" value="PLASTIDIC GLUCOSE TRANSPORTER 4"/>
    <property type="match status" value="1"/>
</dbReference>
<evidence type="ECO:0000256" key="3">
    <source>
        <dbReference type="ARBA" id="ARBA00022448"/>
    </source>
</evidence>
<dbReference type="EMBL" id="KE373736">
    <property type="protein sequence ID" value="EPQ67237.1"/>
    <property type="molecule type" value="Genomic_DNA"/>
</dbReference>
<keyword evidence="5 8" id="KW-1133">Transmembrane helix</keyword>
<feature type="transmembrane region" description="Helical" evidence="8">
    <location>
        <begin position="411"/>
        <end position="436"/>
    </location>
</feature>
<organism evidence="11">
    <name type="scientific">Blumeria graminis f. sp. tritici 96224</name>
    <dbReference type="NCBI Taxonomy" id="1268274"/>
    <lineage>
        <taxon>Eukaryota</taxon>
        <taxon>Fungi</taxon>
        <taxon>Dikarya</taxon>
        <taxon>Ascomycota</taxon>
        <taxon>Pezizomycotina</taxon>
        <taxon>Leotiomycetes</taxon>
        <taxon>Erysiphales</taxon>
        <taxon>Erysiphaceae</taxon>
        <taxon>Blumeria</taxon>
    </lineage>
</organism>
<evidence type="ECO:0000256" key="4">
    <source>
        <dbReference type="ARBA" id="ARBA00022692"/>
    </source>
</evidence>
<dbReference type="AlphaFoldDB" id="A0A061HLG1"/>
<dbReference type="PROSITE" id="PS50850">
    <property type="entry name" value="MFS"/>
    <property type="match status" value="1"/>
</dbReference>
<feature type="transmembrane region" description="Helical" evidence="8">
    <location>
        <begin position="318"/>
        <end position="338"/>
    </location>
</feature>
<dbReference type="InterPro" id="IPR005828">
    <property type="entry name" value="MFS_sugar_transport-like"/>
</dbReference>
<evidence type="ECO:0000313" key="12">
    <source>
        <dbReference type="Proteomes" id="UP000053110"/>
    </source>
</evidence>
<dbReference type="GO" id="GO:0005351">
    <property type="term" value="F:carbohydrate:proton symporter activity"/>
    <property type="evidence" value="ECO:0007669"/>
    <property type="project" value="TreeGrafter"/>
</dbReference>
<dbReference type="SUPFAM" id="SSF103473">
    <property type="entry name" value="MFS general substrate transporter"/>
    <property type="match status" value="1"/>
</dbReference>
<feature type="domain" description="Major facilitator superfamily (MFS) profile" evidence="9">
    <location>
        <begin position="16"/>
        <end position="466"/>
    </location>
</feature>
<evidence type="ECO:0000256" key="2">
    <source>
        <dbReference type="ARBA" id="ARBA00010992"/>
    </source>
</evidence>
<keyword evidence="4 8" id="KW-0812">Transmembrane</keyword>
<dbReference type="Gene3D" id="1.20.1250.20">
    <property type="entry name" value="MFS general substrate transporter like domains"/>
    <property type="match status" value="1"/>
</dbReference>
<dbReference type="InterPro" id="IPR036259">
    <property type="entry name" value="MFS_trans_sf"/>
</dbReference>
<feature type="transmembrane region" description="Helical" evidence="8">
    <location>
        <begin position="275"/>
        <end position="298"/>
    </location>
</feature>
<reference evidence="10" key="2">
    <citation type="submission" date="2013-01" db="EMBL/GenBank/DDBJ databases">
        <title>The wheat powdery mildew genome reveals unique evolution of an obligate biotroph.</title>
        <authorList>
            <person name="Oberhaensli S."/>
            <person name="Wicker T."/>
            <person name="Keller B."/>
        </authorList>
    </citation>
    <scope>NUCLEOTIDE SEQUENCE</scope>
    <source>
        <strain evidence="10">96224</strain>
    </source>
</reference>
<dbReference type="InterPro" id="IPR003663">
    <property type="entry name" value="Sugar/inositol_transpt"/>
</dbReference>
<evidence type="ECO:0000256" key="7">
    <source>
        <dbReference type="RuleBase" id="RU003346"/>
    </source>
</evidence>
<dbReference type="FunFam" id="1.20.1250.20:FF:000090">
    <property type="entry name" value="MFS sugar transporter, putative"/>
    <property type="match status" value="1"/>
</dbReference>
<dbReference type="HOGENOM" id="CLU_001265_30_3_1"/>
<sequence length="518" mass="56557">MKLSYLRGHSLSVAQIALIVAPSFVLFGYDQAGIGGLLSLPAWTHTFPEIDTTHTTGAKKSGNASLQGLVVSTFVLGALVGCLGCLYLGDLLGRRKCIFIAATLTLVGEIVCASSTAISQFVIGRSVIGVAIGILSSTVPVWQAECSPPAHRGKHIVLDGLFTTLGYTLVSWINLGSSKIKGSHSSFSWRLPLGIPVTFSIMLMSFIFIMPESPRWLIRVGRHVEAIEVLSQLKDLPTDNPQLLAEVAEIQSALENSRIEKASLKDMFSMGPDKLFYRFCLCIIMQFYQQMSGANLISVYAPVIFEQDLGLPSATARLLTGGALTWKFLSSFVAFFTIDRFGRRALFMFSGLGMGTCMLILAITTGYNSANSAASYTSVVAIFMFNFFVPIGFLGANFLYCAEVAPVSLRVGMSAISTANHWLWNFVVVMSTPVAIDRIGQWYFSVFAIIGLSIPITVWFWFPETMGRSLEEIDLLFRESSSLRNIVKASKKCLSISNIDDEAVDEKIVAKNLTHESS</sequence>
<feature type="transmembrane region" description="Helical" evidence="8">
    <location>
        <begin position="156"/>
        <end position="175"/>
    </location>
</feature>
<feature type="transmembrane region" description="Helical" evidence="8">
    <location>
        <begin position="373"/>
        <end position="399"/>
    </location>
</feature>
<keyword evidence="6 8" id="KW-0472">Membrane</keyword>
<feature type="transmembrane region" description="Helical" evidence="8">
    <location>
        <begin position="187"/>
        <end position="209"/>
    </location>
</feature>
<feature type="transmembrane region" description="Helical" evidence="8">
    <location>
        <begin position="123"/>
        <end position="144"/>
    </location>
</feature>
<protein>
    <submittedName>
        <fullName evidence="11">Bgt-1086</fullName>
    </submittedName>
    <submittedName>
        <fullName evidence="10">Glycerol proton symporter</fullName>
    </submittedName>
</protein>
<feature type="transmembrane region" description="Helical" evidence="8">
    <location>
        <begin position="69"/>
        <end position="88"/>
    </location>
</feature>
<dbReference type="NCBIfam" id="TIGR00879">
    <property type="entry name" value="SP"/>
    <property type="match status" value="1"/>
</dbReference>
<feature type="transmembrane region" description="Helical" evidence="8">
    <location>
        <begin position="345"/>
        <end position="367"/>
    </location>
</feature>
<feature type="transmembrane region" description="Helical" evidence="8">
    <location>
        <begin position="12"/>
        <end position="29"/>
    </location>
</feature>
<comment type="similarity">
    <text evidence="2 7">Belongs to the major facilitator superfamily. Sugar transporter (TC 2.A.1.1) family.</text>
</comment>
<dbReference type="PANTHER" id="PTHR48022:SF45">
    <property type="entry name" value="MAJOR FACILITATOR SUPERFAMILY (MFS) PROFILE DOMAIN-CONTAINING PROTEIN-RELATED"/>
    <property type="match status" value="1"/>
</dbReference>
<proteinExistence type="inferred from homology"/>
<dbReference type="PROSITE" id="PS00216">
    <property type="entry name" value="SUGAR_TRANSPORT_1"/>
    <property type="match status" value="1"/>
</dbReference>
<evidence type="ECO:0000256" key="6">
    <source>
        <dbReference type="ARBA" id="ARBA00023136"/>
    </source>
</evidence>
<feature type="transmembrane region" description="Helical" evidence="8">
    <location>
        <begin position="442"/>
        <end position="462"/>
    </location>
</feature>
<dbReference type="OrthoDB" id="6612291at2759"/>
<dbReference type="Pfam" id="PF00083">
    <property type="entry name" value="Sugar_tr"/>
    <property type="match status" value="1"/>
</dbReference>
<name>A0A061HLG1_BLUGR</name>
<dbReference type="EMBL" id="UIGY01000001">
    <property type="protein sequence ID" value="SUZ07552.1"/>
    <property type="molecule type" value="Genomic_DNA"/>
</dbReference>
<dbReference type="GO" id="GO:0016020">
    <property type="term" value="C:membrane"/>
    <property type="evidence" value="ECO:0007669"/>
    <property type="project" value="UniProtKB-SubCell"/>
</dbReference>
<dbReference type="Proteomes" id="UP000053110">
    <property type="component" value="Unassembled WGS sequence"/>
</dbReference>
<gene>
    <name evidence="10" type="ORF">BGT96224_1086</name>
    <name evidence="11" type="ORF">BGT96224V2_LOCUS23</name>
</gene>
<comment type="subcellular location">
    <subcellularLocation>
        <location evidence="1">Membrane</location>
        <topology evidence="1">Multi-pass membrane protein</topology>
    </subcellularLocation>
</comment>
<evidence type="ECO:0000256" key="5">
    <source>
        <dbReference type="ARBA" id="ARBA00022989"/>
    </source>
</evidence>
<evidence type="ECO:0000313" key="11">
    <source>
        <dbReference type="EMBL" id="SUZ07552.1"/>
    </source>
</evidence>
<keyword evidence="3 7" id="KW-0813">Transport</keyword>
<evidence type="ECO:0000256" key="8">
    <source>
        <dbReference type="SAM" id="Phobius"/>
    </source>
</evidence>
<evidence type="ECO:0000256" key="1">
    <source>
        <dbReference type="ARBA" id="ARBA00004141"/>
    </source>
</evidence>
<accession>A0A061HLG1</accession>
<reference evidence="12" key="1">
    <citation type="journal article" date="2013" name="Nat. Genet.">
        <title>The wheat powdery mildew genome shows the unique evolution of an obligate biotroph.</title>
        <authorList>
            <person name="Wicker T."/>
            <person name="Oberhaensli S."/>
            <person name="Parlange F."/>
            <person name="Buchmann J.P."/>
            <person name="Shatalina M."/>
            <person name="Roffler S."/>
            <person name="Ben-David R."/>
            <person name="Dolezel J."/>
            <person name="Simkova H."/>
            <person name="Schulze-Lefert P."/>
            <person name="Spanu P.D."/>
            <person name="Bruggmann R."/>
            <person name="Amselem J."/>
            <person name="Quesneville H."/>
            <person name="Ver Loren van Themaat E."/>
            <person name="Paape T."/>
            <person name="Shimizu K.K."/>
            <person name="Keller B."/>
        </authorList>
    </citation>
    <scope>NUCLEOTIDE SEQUENCE [LARGE SCALE GENOMIC DNA]</scope>
    <source>
        <strain evidence="12">96224</strain>
    </source>
</reference>
<evidence type="ECO:0000313" key="10">
    <source>
        <dbReference type="EMBL" id="EPQ67237.1"/>
    </source>
</evidence>
<evidence type="ECO:0000259" key="9">
    <source>
        <dbReference type="PROSITE" id="PS50850"/>
    </source>
</evidence>
<dbReference type="InterPro" id="IPR005829">
    <property type="entry name" value="Sugar_transporter_CS"/>
</dbReference>
<dbReference type="PRINTS" id="PR00171">
    <property type="entry name" value="SUGRTRNSPORT"/>
</dbReference>
<dbReference type="InterPro" id="IPR020846">
    <property type="entry name" value="MFS_dom"/>
</dbReference>
<dbReference type="InterPro" id="IPR050360">
    <property type="entry name" value="MFS_Sugar_Transporters"/>
</dbReference>